<dbReference type="eggNOG" id="COG0457">
    <property type="taxonomic scope" value="Bacteria"/>
</dbReference>
<dbReference type="EMBL" id="ARYK01000001">
    <property type="protein sequence ID" value="KCZ94575.1"/>
    <property type="molecule type" value="Genomic_DNA"/>
</dbReference>
<dbReference type="Gene3D" id="1.25.40.10">
    <property type="entry name" value="Tetratricopeptide repeat domain"/>
    <property type="match status" value="2"/>
</dbReference>
<dbReference type="PANTHER" id="PTHR12788:SF10">
    <property type="entry name" value="PROTEIN-TYROSINE SULFOTRANSFERASE"/>
    <property type="match status" value="1"/>
</dbReference>
<dbReference type="SMART" id="SM00028">
    <property type="entry name" value="TPR"/>
    <property type="match status" value="4"/>
</dbReference>
<gene>
    <name evidence="2" type="ORF">HJO_04335</name>
</gene>
<dbReference type="PANTHER" id="PTHR12788">
    <property type="entry name" value="PROTEIN-TYROSINE SULFOTRANSFERASE 2"/>
    <property type="match status" value="1"/>
</dbReference>
<dbReference type="AlphaFoldDB" id="A0A059FV68"/>
<dbReference type="InterPro" id="IPR027417">
    <property type="entry name" value="P-loop_NTPase"/>
</dbReference>
<evidence type="ECO:0000313" key="3">
    <source>
        <dbReference type="Proteomes" id="UP000025171"/>
    </source>
</evidence>
<dbReference type="Pfam" id="PF13432">
    <property type="entry name" value="TPR_16"/>
    <property type="match status" value="2"/>
</dbReference>
<comment type="caution">
    <text evidence="2">The sequence shown here is derived from an EMBL/GenBank/DDBJ whole genome shotgun (WGS) entry which is preliminary data.</text>
</comment>
<dbReference type="Proteomes" id="UP000025171">
    <property type="component" value="Unassembled WGS sequence"/>
</dbReference>
<protein>
    <submittedName>
        <fullName evidence="2">TPR/sulfotransferase domain-containing protein</fullName>
    </submittedName>
</protein>
<dbReference type="STRING" id="1280950.HJO_04335"/>
<dbReference type="SUPFAM" id="SSF48452">
    <property type="entry name" value="TPR-like"/>
    <property type="match status" value="1"/>
</dbReference>
<dbReference type="RefSeq" id="WP_051618182.1">
    <property type="nucleotide sequence ID" value="NZ_ARYK01000001.1"/>
</dbReference>
<dbReference type="OrthoDB" id="9800698at2"/>
<organism evidence="2 3">
    <name type="scientific">Hyphomonas johnsonii MHS-2</name>
    <dbReference type="NCBI Taxonomy" id="1280950"/>
    <lineage>
        <taxon>Bacteria</taxon>
        <taxon>Pseudomonadati</taxon>
        <taxon>Pseudomonadota</taxon>
        <taxon>Alphaproteobacteria</taxon>
        <taxon>Hyphomonadales</taxon>
        <taxon>Hyphomonadaceae</taxon>
        <taxon>Hyphomonas</taxon>
    </lineage>
</organism>
<keyword evidence="1 2" id="KW-0808">Transferase</keyword>
<reference evidence="2 3" key="1">
    <citation type="journal article" date="2014" name="Antonie Van Leeuwenhoek">
        <title>Hyphomonas beringensis sp. nov. and Hyphomonas chukchiensis sp. nov., isolated from surface seawater of the Bering Sea and Chukchi Sea.</title>
        <authorList>
            <person name="Li C."/>
            <person name="Lai Q."/>
            <person name="Li G."/>
            <person name="Dong C."/>
            <person name="Wang J."/>
            <person name="Liao Y."/>
            <person name="Shao Z."/>
        </authorList>
    </citation>
    <scope>NUCLEOTIDE SEQUENCE [LARGE SCALE GENOMIC DNA]</scope>
    <source>
        <strain evidence="2 3">MHS-2</strain>
    </source>
</reference>
<name>A0A059FV68_9PROT</name>
<sequence>MTAPSLPPKIAKRLADASAARQAGRFDDAIAGYRWVLKRAPDLPDSWYNLGWLLRRVGDPLGALEAYDRALKRGIRQPEEVHLNMGVIHADDLLDPERAQASYAAALAANPRYVQARFNLANTLEDLGQRDAAIAQYSGILAQYPDEPETLARLANATRMATADDPLIARLQRAFSRQDLPPQTRATVGFALGRLLDQAAEYDRAFEVYASANRLSSAGRPDGIPAYIPSQHDDYVAELIEQPPPERRRTGPVDTIRPVFILGQFRSGSTLLEQVLSAHPDVTTAGELPLLSSMARHDLAPYPARLADLTEPQATTLRSRYLDGLRQRLPAASGLVTDKRPDNYVHIGLILRLFPDARILHTVRDARDTCLSNYFLHLSHDQAHATDLAHLGHQYRAYQRLMRHWKRIAPDNIHDVDYDALVAAPESEVRKVLDFLGLPYDPACLDFQNSRAPVKTASVWQVREPLYTRSSGRWRNYQPHIGPLLEALND</sequence>
<keyword evidence="3" id="KW-1185">Reference proteome</keyword>
<dbReference type="InterPro" id="IPR019734">
    <property type="entry name" value="TPR_rpt"/>
</dbReference>
<dbReference type="SUPFAM" id="SSF52540">
    <property type="entry name" value="P-loop containing nucleoside triphosphate hydrolases"/>
    <property type="match status" value="1"/>
</dbReference>
<dbReference type="PATRIC" id="fig|1280950.3.peg.882"/>
<proteinExistence type="predicted"/>
<evidence type="ECO:0000313" key="2">
    <source>
        <dbReference type="EMBL" id="KCZ94575.1"/>
    </source>
</evidence>
<dbReference type="GO" id="GO:0008476">
    <property type="term" value="F:protein-tyrosine sulfotransferase activity"/>
    <property type="evidence" value="ECO:0007669"/>
    <property type="project" value="InterPro"/>
</dbReference>
<dbReference type="Gene3D" id="3.40.50.300">
    <property type="entry name" value="P-loop containing nucleotide triphosphate hydrolases"/>
    <property type="match status" value="1"/>
</dbReference>
<dbReference type="InterPro" id="IPR026634">
    <property type="entry name" value="TPST-like"/>
</dbReference>
<evidence type="ECO:0000256" key="1">
    <source>
        <dbReference type="ARBA" id="ARBA00022679"/>
    </source>
</evidence>
<dbReference type="Pfam" id="PF13469">
    <property type="entry name" value="Sulfotransfer_3"/>
    <property type="match status" value="1"/>
</dbReference>
<dbReference type="InterPro" id="IPR011990">
    <property type="entry name" value="TPR-like_helical_dom_sf"/>
</dbReference>
<accession>A0A059FV68</accession>